<dbReference type="InterPro" id="IPR027417">
    <property type="entry name" value="P-loop_NTPase"/>
</dbReference>
<gene>
    <name evidence="2" type="ORF">ACFL27_14180</name>
</gene>
<protein>
    <submittedName>
        <fullName evidence="2">Sulfotransferase domain-containing protein</fullName>
    </submittedName>
</protein>
<evidence type="ECO:0000313" key="2">
    <source>
        <dbReference type="EMBL" id="MFC1851341.1"/>
    </source>
</evidence>
<accession>A0ABV6YZ48</accession>
<feature type="domain" description="Sulfotransferase" evidence="1">
    <location>
        <begin position="2"/>
        <end position="266"/>
    </location>
</feature>
<comment type="caution">
    <text evidence="2">The sequence shown here is derived from an EMBL/GenBank/DDBJ whole genome shotgun (WGS) entry which is preliminary data.</text>
</comment>
<dbReference type="InterPro" id="IPR000863">
    <property type="entry name" value="Sulfotransferase_dom"/>
</dbReference>
<evidence type="ECO:0000313" key="3">
    <source>
        <dbReference type="Proteomes" id="UP001594351"/>
    </source>
</evidence>
<reference evidence="2 3" key="1">
    <citation type="submission" date="2024-09" db="EMBL/GenBank/DDBJ databases">
        <title>Laminarin stimulates single cell rates of sulfate reduction while oxygen inhibits transcriptomic activity in coastal marine sediment.</title>
        <authorList>
            <person name="Lindsay M."/>
            <person name="Orcutt B."/>
            <person name="Emerson D."/>
            <person name="Stepanauskas R."/>
            <person name="D'Angelo T."/>
        </authorList>
    </citation>
    <scope>NUCLEOTIDE SEQUENCE [LARGE SCALE GENOMIC DNA]</scope>
    <source>
        <strain evidence="2">SAG AM-311-K15</strain>
    </source>
</reference>
<keyword evidence="3" id="KW-1185">Reference proteome</keyword>
<sequence>MIWIFSYARSGSTLILDFLAKLFEYNRIFEPFMEEPEKVRGHRDFKEVHNWFRGAPKVHLLPHYKIGEFYLGRIPVPAFDSVQIATYKAKLKNYIKAIYDNYGSQTIVKCVRQQGNIKFIQSILEELGIEAGFIFLKRNPFEIAYSYYRMGGFHKRSSWSVNQVFQYRKCMYHGESDETDMLFARVKNPLDKLVVAILADYKAFDESLTWLKEHEIKALNLNYEDMINHTVDNCHTTASYFKIPLTREKILKTVEAFSFNPAKLNSSRLDPVYAFLCQRTAKNLALTSQSVPVSEGLKSLELWHTKCLLKNILPFIKVS</sequence>
<dbReference type="Pfam" id="PF00685">
    <property type="entry name" value="Sulfotransfer_1"/>
    <property type="match status" value="1"/>
</dbReference>
<dbReference type="SUPFAM" id="SSF52540">
    <property type="entry name" value="P-loop containing nucleoside triphosphate hydrolases"/>
    <property type="match status" value="1"/>
</dbReference>
<evidence type="ECO:0000259" key="1">
    <source>
        <dbReference type="Pfam" id="PF00685"/>
    </source>
</evidence>
<dbReference type="Gene3D" id="3.40.50.300">
    <property type="entry name" value="P-loop containing nucleotide triphosphate hydrolases"/>
    <property type="match status" value="1"/>
</dbReference>
<organism evidence="2 3">
    <name type="scientific">candidate division CSSED10-310 bacterium</name>
    <dbReference type="NCBI Taxonomy" id="2855610"/>
    <lineage>
        <taxon>Bacteria</taxon>
        <taxon>Bacteria division CSSED10-310</taxon>
    </lineage>
</organism>
<dbReference type="Proteomes" id="UP001594351">
    <property type="component" value="Unassembled WGS sequence"/>
</dbReference>
<name>A0ABV6YZ48_UNCC1</name>
<dbReference type="EMBL" id="JBHPBY010000179">
    <property type="protein sequence ID" value="MFC1851341.1"/>
    <property type="molecule type" value="Genomic_DNA"/>
</dbReference>
<proteinExistence type="predicted"/>